<gene>
    <name evidence="4" type="ORF">CCHR01_03649</name>
</gene>
<protein>
    <submittedName>
        <fullName evidence="4">C6 zinc finger domain-containing protein</fullName>
    </submittedName>
</protein>
<comment type="subcellular location">
    <subcellularLocation>
        <location evidence="1">Nucleus</location>
    </subcellularLocation>
</comment>
<dbReference type="Gene3D" id="4.10.240.10">
    <property type="entry name" value="Zn(2)-C6 fungal-type DNA-binding domain"/>
    <property type="match status" value="1"/>
</dbReference>
<comment type="caution">
    <text evidence="4">The sequence shown here is derived from an EMBL/GenBank/DDBJ whole genome shotgun (WGS) entry which is preliminary data.</text>
</comment>
<dbReference type="InterPro" id="IPR050613">
    <property type="entry name" value="Sec_Metabolite_Reg"/>
</dbReference>
<accession>A0AAD9ER96</accession>
<dbReference type="CDD" id="cd12148">
    <property type="entry name" value="fungal_TF_MHR"/>
    <property type="match status" value="1"/>
</dbReference>
<keyword evidence="2" id="KW-0539">Nucleus</keyword>
<dbReference type="SUPFAM" id="SSF57701">
    <property type="entry name" value="Zn2/Cys6 DNA-binding domain"/>
    <property type="match status" value="1"/>
</dbReference>
<dbReference type="GO" id="GO:0008270">
    <property type="term" value="F:zinc ion binding"/>
    <property type="evidence" value="ECO:0007669"/>
    <property type="project" value="InterPro"/>
</dbReference>
<sequence length="383" mass="43772">MTSELRSSQRTVKSCTFCARRKVKCDKNLPCRNCRVRGQAESCAAELVRVKGRPPSVDDAQPTYAELLDENRALREELTSLKADPRQRPARPGRCIRLHKIDDPENSLYNHRLEQYRANWFDASVFFLHAADFIRDPRLINVRTIVLLGGSYVHFGELNMYYILWSCAARICHSVGLDQNIDGGMSLESQYQSRLFWPLIANDWLNLPLGHSCIDESEFTVDQPLELDDVEVSLGVNLEGFTPALRPVQHLIALCKLASVLRHFQARLLNVSDSPGISTIVTETNDQLTAVITQLPAHLRSSRSSTTFDVAGDSEEEWVRWQRYNIRLLCNYYRIVINRTIQEDTAGDRGQHTTAIKRCVDAAHEIHDIIIEMDSDPPRHFIW</sequence>
<dbReference type="Proteomes" id="UP001243330">
    <property type="component" value="Unassembled WGS sequence"/>
</dbReference>
<dbReference type="Pfam" id="PF00172">
    <property type="entry name" value="Zn_clus"/>
    <property type="match status" value="1"/>
</dbReference>
<feature type="domain" description="Zn(2)-C6 fungal-type" evidence="3">
    <location>
        <begin position="14"/>
        <end position="43"/>
    </location>
</feature>
<dbReference type="GO" id="GO:0005634">
    <property type="term" value="C:nucleus"/>
    <property type="evidence" value="ECO:0007669"/>
    <property type="project" value="UniProtKB-SubCell"/>
</dbReference>
<organism evidence="4 5">
    <name type="scientific">Colletotrichum chrysophilum</name>
    <dbReference type="NCBI Taxonomy" id="1836956"/>
    <lineage>
        <taxon>Eukaryota</taxon>
        <taxon>Fungi</taxon>
        <taxon>Dikarya</taxon>
        <taxon>Ascomycota</taxon>
        <taxon>Pezizomycotina</taxon>
        <taxon>Sordariomycetes</taxon>
        <taxon>Hypocreomycetidae</taxon>
        <taxon>Glomerellales</taxon>
        <taxon>Glomerellaceae</taxon>
        <taxon>Colletotrichum</taxon>
        <taxon>Colletotrichum gloeosporioides species complex</taxon>
    </lineage>
</organism>
<dbReference type="EMBL" id="JAQOWY010000049">
    <property type="protein sequence ID" value="KAK1853771.1"/>
    <property type="molecule type" value="Genomic_DNA"/>
</dbReference>
<evidence type="ECO:0000259" key="3">
    <source>
        <dbReference type="PROSITE" id="PS50048"/>
    </source>
</evidence>
<dbReference type="InterPro" id="IPR036864">
    <property type="entry name" value="Zn2-C6_fun-type_DNA-bd_sf"/>
</dbReference>
<dbReference type="AlphaFoldDB" id="A0AAD9ER96"/>
<proteinExistence type="predicted"/>
<reference evidence="4" key="1">
    <citation type="submission" date="2023-01" db="EMBL/GenBank/DDBJ databases">
        <title>Colletotrichum chrysophilum M932 genome sequence.</title>
        <authorList>
            <person name="Baroncelli R."/>
        </authorList>
    </citation>
    <scope>NUCLEOTIDE SEQUENCE</scope>
    <source>
        <strain evidence="4">M932</strain>
    </source>
</reference>
<dbReference type="InterPro" id="IPR001138">
    <property type="entry name" value="Zn2Cys6_DnaBD"/>
</dbReference>
<dbReference type="PANTHER" id="PTHR31001:SF90">
    <property type="entry name" value="CENTROMERE DNA-BINDING PROTEIN COMPLEX CBF3 SUBUNIT B"/>
    <property type="match status" value="1"/>
</dbReference>
<keyword evidence="5" id="KW-1185">Reference proteome</keyword>
<dbReference type="PANTHER" id="PTHR31001">
    <property type="entry name" value="UNCHARACTERIZED TRANSCRIPTIONAL REGULATORY PROTEIN"/>
    <property type="match status" value="1"/>
</dbReference>
<dbReference type="SMART" id="SM00066">
    <property type="entry name" value="GAL4"/>
    <property type="match status" value="1"/>
</dbReference>
<evidence type="ECO:0000256" key="2">
    <source>
        <dbReference type="ARBA" id="ARBA00023242"/>
    </source>
</evidence>
<dbReference type="CDD" id="cd00067">
    <property type="entry name" value="GAL4"/>
    <property type="match status" value="1"/>
</dbReference>
<evidence type="ECO:0000313" key="5">
    <source>
        <dbReference type="Proteomes" id="UP001243330"/>
    </source>
</evidence>
<evidence type="ECO:0000313" key="4">
    <source>
        <dbReference type="EMBL" id="KAK1853771.1"/>
    </source>
</evidence>
<dbReference type="PROSITE" id="PS00463">
    <property type="entry name" value="ZN2_CY6_FUNGAL_1"/>
    <property type="match status" value="1"/>
</dbReference>
<dbReference type="PROSITE" id="PS50048">
    <property type="entry name" value="ZN2_CY6_FUNGAL_2"/>
    <property type="match status" value="1"/>
</dbReference>
<name>A0AAD9ER96_9PEZI</name>
<dbReference type="GO" id="GO:0000981">
    <property type="term" value="F:DNA-binding transcription factor activity, RNA polymerase II-specific"/>
    <property type="evidence" value="ECO:0007669"/>
    <property type="project" value="InterPro"/>
</dbReference>
<evidence type="ECO:0000256" key="1">
    <source>
        <dbReference type="ARBA" id="ARBA00004123"/>
    </source>
</evidence>